<name>A0AAJ0GS49_9PEZI</name>
<evidence type="ECO:0000313" key="10">
    <source>
        <dbReference type="Proteomes" id="UP001273166"/>
    </source>
</evidence>
<dbReference type="FunFam" id="2.60.40.200:FF:000007">
    <property type="entry name" value="Cell surface Cu-only superoxide dismutase 5"/>
    <property type="match status" value="1"/>
</dbReference>
<dbReference type="PANTHER" id="PTHR20910:SF1">
    <property type="entry name" value="SUPEROXIDE DISMUTASE COPPER_ZINC BINDING DOMAIN-CONTAINING PROTEIN"/>
    <property type="match status" value="1"/>
</dbReference>
<feature type="signal peptide" evidence="8">
    <location>
        <begin position="1"/>
        <end position="22"/>
    </location>
</feature>
<comment type="catalytic activity">
    <reaction evidence="7">
        <text>2 superoxide + 2 H(+) = H2O2 + O2</text>
        <dbReference type="Rhea" id="RHEA:20696"/>
        <dbReference type="ChEBI" id="CHEBI:15378"/>
        <dbReference type="ChEBI" id="CHEBI:15379"/>
        <dbReference type="ChEBI" id="CHEBI:16240"/>
        <dbReference type="ChEBI" id="CHEBI:18421"/>
        <dbReference type="EC" id="1.15.1.1"/>
    </reaction>
</comment>
<dbReference type="Gene3D" id="2.60.40.200">
    <property type="entry name" value="Superoxide dismutase, copper/zinc binding domain"/>
    <property type="match status" value="1"/>
</dbReference>
<dbReference type="GO" id="GO:0004784">
    <property type="term" value="F:superoxide dismutase activity"/>
    <property type="evidence" value="ECO:0007669"/>
    <property type="project" value="UniProtKB-EC"/>
</dbReference>
<feature type="chain" id="PRO_5042502461" description="superoxide dismutase" evidence="8">
    <location>
        <begin position="23"/>
        <end position="266"/>
    </location>
</feature>
<dbReference type="SUPFAM" id="SSF49329">
    <property type="entry name" value="Cu,Zn superoxide dismutase-like"/>
    <property type="match status" value="1"/>
</dbReference>
<evidence type="ECO:0000256" key="8">
    <source>
        <dbReference type="SAM" id="SignalP"/>
    </source>
</evidence>
<gene>
    <name evidence="9" type="ORF">B0T15DRAFT_484815</name>
</gene>
<evidence type="ECO:0000256" key="6">
    <source>
        <dbReference type="ARBA" id="ARBA00022862"/>
    </source>
</evidence>
<sequence>MRVADSLPLVLAAAAAQASSQASPCTIATPTSTGTQRRWDTGKLGDAIAVTNNPPGVVYRATLPDSAFFDPAYPNGGNIQGEVIAVANPLGIGVVFSVKLSNLPRTAYHIHVGPVPENGNCTETLDHLDPFIRGETPACNAAVPATCQVGDLSGKHGAIPADQDSWETSYVELYASTLEGIGAFFGNRSIAIHYPNKTRITCASFVKVEGSASLPVSVLESTATESPTCDSSSAIPATTESTIRGEIAGALILGPELCSSSWGIQA</sequence>
<keyword evidence="5" id="KW-0964">Secreted</keyword>
<evidence type="ECO:0000256" key="2">
    <source>
        <dbReference type="ARBA" id="ARBA00004613"/>
    </source>
</evidence>
<evidence type="ECO:0000256" key="4">
    <source>
        <dbReference type="ARBA" id="ARBA00012682"/>
    </source>
</evidence>
<proteinExistence type="inferred from homology"/>
<dbReference type="EC" id="1.15.1.1" evidence="4"/>
<dbReference type="RefSeq" id="XP_062720862.1">
    <property type="nucleotide sequence ID" value="XM_062866245.1"/>
</dbReference>
<dbReference type="PANTHER" id="PTHR20910">
    <property type="entry name" value="AGAP001623-PA"/>
    <property type="match status" value="1"/>
</dbReference>
<comment type="subcellular location">
    <subcellularLocation>
        <location evidence="1">Cell envelope</location>
    </subcellularLocation>
    <subcellularLocation>
        <location evidence="2">Secreted</location>
    </subcellularLocation>
</comment>
<evidence type="ECO:0000256" key="5">
    <source>
        <dbReference type="ARBA" id="ARBA00022525"/>
    </source>
</evidence>
<reference evidence="9" key="1">
    <citation type="journal article" date="2023" name="Mol. Phylogenet. Evol.">
        <title>Genome-scale phylogeny and comparative genomics of the fungal order Sordariales.</title>
        <authorList>
            <person name="Hensen N."/>
            <person name="Bonometti L."/>
            <person name="Westerberg I."/>
            <person name="Brannstrom I.O."/>
            <person name="Guillou S."/>
            <person name="Cros-Aarteil S."/>
            <person name="Calhoun S."/>
            <person name="Haridas S."/>
            <person name="Kuo A."/>
            <person name="Mondo S."/>
            <person name="Pangilinan J."/>
            <person name="Riley R."/>
            <person name="LaButti K."/>
            <person name="Andreopoulos B."/>
            <person name="Lipzen A."/>
            <person name="Chen C."/>
            <person name="Yan M."/>
            <person name="Daum C."/>
            <person name="Ng V."/>
            <person name="Clum A."/>
            <person name="Steindorff A."/>
            <person name="Ohm R.A."/>
            <person name="Martin F."/>
            <person name="Silar P."/>
            <person name="Natvig D.O."/>
            <person name="Lalanne C."/>
            <person name="Gautier V."/>
            <person name="Ament-Velasquez S.L."/>
            <person name="Kruys A."/>
            <person name="Hutchinson M.I."/>
            <person name="Powell A.J."/>
            <person name="Barry K."/>
            <person name="Miller A.N."/>
            <person name="Grigoriev I.V."/>
            <person name="Debuchy R."/>
            <person name="Gladieux P."/>
            <person name="Hiltunen Thoren M."/>
            <person name="Johannesson H."/>
        </authorList>
    </citation>
    <scope>NUCLEOTIDE SEQUENCE</scope>
    <source>
        <strain evidence="9">CBS 333.67</strain>
    </source>
</reference>
<keyword evidence="10" id="KW-1185">Reference proteome</keyword>
<accession>A0AAJ0GS49</accession>
<dbReference type="InterPro" id="IPR036423">
    <property type="entry name" value="SOD-like_Cu/Zn_dom_sf"/>
</dbReference>
<dbReference type="GO" id="GO:0046872">
    <property type="term" value="F:metal ion binding"/>
    <property type="evidence" value="ECO:0007669"/>
    <property type="project" value="InterPro"/>
</dbReference>
<reference evidence="9" key="2">
    <citation type="submission" date="2023-06" db="EMBL/GenBank/DDBJ databases">
        <authorList>
            <consortium name="Lawrence Berkeley National Laboratory"/>
            <person name="Mondo S.J."/>
            <person name="Hensen N."/>
            <person name="Bonometti L."/>
            <person name="Westerberg I."/>
            <person name="Brannstrom I.O."/>
            <person name="Guillou S."/>
            <person name="Cros-Aarteil S."/>
            <person name="Calhoun S."/>
            <person name="Haridas S."/>
            <person name="Kuo A."/>
            <person name="Pangilinan J."/>
            <person name="Riley R."/>
            <person name="Labutti K."/>
            <person name="Andreopoulos B."/>
            <person name="Lipzen A."/>
            <person name="Chen C."/>
            <person name="Yanf M."/>
            <person name="Daum C."/>
            <person name="Ng V."/>
            <person name="Clum A."/>
            <person name="Steindorff A."/>
            <person name="Ohm R."/>
            <person name="Martin F."/>
            <person name="Silar P."/>
            <person name="Natvig D."/>
            <person name="Lalanne C."/>
            <person name="Gautier V."/>
            <person name="Ament-Velasquez S.L."/>
            <person name="Kruys A."/>
            <person name="Hutchinson M.I."/>
            <person name="Powell A.J."/>
            <person name="Barry K."/>
            <person name="Miller A.N."/>
            <person name="Grigoriev I.V."/>
            <person name="Debuchy R."/>
            <person name="Gladieux P."/>
            <person name="Thoren M.H."/>
            <person name="Johannesson H."/>
        </authorList>
    </citation>
    <scope>NUCLEOTIDE SEQUENCE</scope>
    <source>
        <strain evidence="9">CBS 333.67</strain>
    </source>
</reference>
<evidence type="ECO:0000256" key="3">
    <source>
        <dbReference type="ARBA" id="ARBA00010457"/>
    </source>
</evidence>
<comment type="caution">
    <text evidence="9">The sequence shown here is derived from an EMBL/GenBank/DDBJ whole genome shotgun (WGS) entry which is preliminary data.</text>
</comment>
<dbReference type="EMBL" id="JAUDZG010000004">
    <property type="protein sequence ID" value="KAK3305082.1"/>
    <property type="molecule type" value="Genomic_DNA"/>
</dbReference>
<keyword evidence="6" id="KW-0049">Antioxidant</keyword>
<dbReference type="InterPro" id="IPR053257">
    <property type="entry name" value="Cu-only_SOD"/>
</dbReference>
<organism evidence="9 10">
    <name type="scientific">Chaetomium strumarium</name>
    <dbReference type="NCBI Taxonomy" id="1170767"/>
    <lineage>
        <taxon>Eukaryota</taxon>
        <taxon>Fungi</taxon>
        <taxon>Dikarya</taxon>
        <taxon>Ascomycota</taxon>
        <taxon>Pezizomycotina</taxon>
        <taxon>Sordariomycetes</taxon>
        <taxon>Sordariomycetidae</taxon>
        <taxon>Sordariales</taxon>
        <taxon>Chaetomiaceae</taxon>
        <taxon>Chaetomium</taxon>
    </lineage>
</organism>
<dbReference type="GO" id="GO:0005576">
    <property type="term" value="C:extracellular region"/>
    <property type="evidence" value="ECO:0007669"/>
    <property type="project" value="UniProtKB-SubCell"/>
</dbReference>
<comment type="similarity">
    <text evidence="3">Belongs to the Cu-Zn superoxide dismutase family.</text>
</comment>
<dbReference type="Proteomes" id="UP001273166">
    <property type="component" value="Unassembled WGS sequence"/>
</dbReference>
<protein>
    <recommendedName>
        <fullName evidence="4">superoxide dismutase</fullName>
        <ecNumber evidence="4">1.15.1.1</ecNumber>
    </recommendedName>
</protein>
<dbReference type="GeneID" id="87885074"/>
<evidence type="ECO:0000313" key="9">
    <source>
        <dbReference type="EMBL" id="KAK3305082.1"/>
    </source>
</evidence>
<dbReference type="AlphaFoldDB" id="A0AAJ0GS49"/>
<evidence type="ECO:0000256" key="7">
    <source>
        <dbReference type="ARBA" id="ARBA00049204"/>
    </source>
</evidence>
<evidence type="ECO:0000256" key="1">
    <source>
        <dbReference type="ARBA" id="ARBA00004196"/>
    </source>
</evidence>
<keyword evidence="8" id="KW-0732">Signal</keyword>